<dbReference type="EMBL" id="VIVQ01000001">
    <property type="protein sequence ID" value="TWE11280.1"/>
    <property type="molecule type" value="Genomic_DNA"/>
</dbReference>
<proteinExistence type="predicted"/>
<accession>A0A561E6V2</accession>
<feature type="domain" description="DUF5926" evidence="1">
    <location>
        <begin position="29"/>
        <end position="292"/>
    </location>
</feature>
<evidence type="ECO:0000313" key="3">
    <source>
        <dbReference type="Proteomes" id="UP000318297"/>
    </source>
</evidence>
<reference evidence="2 3" key="1">
    <citation type="submission" date="2019-06" db="EMBL/GenBank/DDBJ databases">
        <title>Sequencing the genomes of 1000 actinobacteria strains.</title>
        <authorList>
            <person name="Klenk H.-P."/>
        </authorList>
    </citation>
    <scope>NUCLEOTIDE SEQUENCE [LARGE SCALE GENOMIC DNA]</scope>
    <source>
        <strain evidence="2 3">DSM 19560</strain>
    </source>
</reference>
<name>A0A561E6V2_9MICO</name>
<protein>
    <recommendedName>
        <fullName evidence="1">DUF5926 domain-containing protein</fullName>
    </recommendedName>
</protein>
<sequence length="292" mass="30943">MGKASRRKGAAAGATGKTRRARVPFAARPFEGLAGETEWVAMRELLPAATARIQFTYDGAPRSATVATVLPLVWPALHRADGEVLVAMQFGGGSGDLSRDLAAALLAGAAAEPGQPVTAAPTVTAETPRLQDILVDGAFEAELHDGFDFWVGDQELDEEGAASMQAANESVPPTEALPAAPSAYWCQIGERTYVRWILPYDEDLATSALARLHAAGEGSLGRGRLLGAFRTCGLLVPVWEVDAAAEPASYDSEMGQLRERFEGALASLESSPLTDDERRARAGLVSRQITIR</sequence>
<dbReference type="Pfam" id="PF19348">
    <property type="entry name" value="DUF5926"/>
    <property type="match status" value="1"/>
</dbReference>
<evidence type="ECO:0000259" key="1">
    <source>
        <dbReference type="Pfam" id="PF19348"/>
    </source>
</evidence>
<evidence type="ECO:0000313" key="2">
    <source>
        <dbReference type="EMBL" id="TWE11280.1"/>
    </source>
</evidence>
<dbReference type="InterPro" id="IPR045970">
    <property type="entry name" value="DUF5926"/>
</dbReference>
<gene>
    <name evidence="2" type="ORF">BKA23_0042</name>
</gene>
<keyword evidence="3" id="KW-1185">Reference proteome</keyword>
<dbReference type="Proteomes" id="UP000318297">
    <property type="component" value="Unassembled WGS sequence"/>
</dbReference>
<organism evidence="2 3">
    <name type="scientific">Rudaeicoccus suwonensis</name>
    <dbReference type="NCBI Taxonomy" id="657409"/>
    <lineage>
        <taxon>Bacteria</taxon>
        <taxon>Bacillati</taxon>
        <taxon>Actinomycetota</taxon>
        <taxon>Actinomycetes</taxon>
        <taxon>Micrococcales</taxon>
        <taxon>Dermacoccaceae</taxon>
        <taxon>Rudaeicoccus</taxon>
    </lineage>
</organism>
<dbReference type="OrthoDB" id="5512013at2"/>
<dbReference type="AlphaFoldDB" id="A0A561E6V2"/>
<dbReference type="RefSeq" id="WP_145224417.1">
    <property type="nucleotide sequence ID" value="NZ_VIVQ01000001.1"/>
</dbReference>
<comment type="caution">
    <text evidence="2">The sequence shown here is derived from an EMBL/GenBank/DDBJ whole genome shotgun (WGS) entry which is preliminary data.</text>
</comment>